<comment type="caution">
    <text evidence="11">The sequence shown here is derived from an EMBL/GenBank/DDBJ whole genome shotgun (WGS) entry which is preliminary data.</text>
</comment>
<keyword evidence="4" id="KW-0808">Transferase</keyword>
<keyword evidence="1" id="KW-0121">Carboxypeptidase</keyword>
<gene>
    <name evidence="11" type="ORF">GCM10009768_17850</name>
</gene>
<keyword evidence="6" id="KW-0511">Multifunctional enzyme</keyword>
<organism evidence="11 12">
    <name type="scientific">Leucobacter iarius</name>
    <dbReference type="NCBI Taxonomy" id="333963"/>
    <lineage>
        <taxon>Bacteria</taxon>
        <taxon>Bacillati</taxon>
        <taxon>Actinomycetota</taxon>
        <taxon>Actinomycetes</taxon>
        <taxon>Micrococcales</taxon>
        <taxon>Microbacteriaceae</taxon>
        <taxon>Leucobacter</taxon>
    </lineage>
</organism>
<dbReference type="Gene3D" id="3.30.10.20">
    <property type="match status" value="2"/>
</dbReference>
<dbReference type="InterPro" id="IPR001264">
    <property type="entry name" value="Glyco_trans_51"/>
</dbReference>
<evidence type="ECO:0000256" key="4">
    <source>
        <dbReference type="ARBA" id="ARBA00022679"/>
    </source>
</evidence>
<evidence type="ECO:0000256" key="6">
    <source>
        <dbReference type="ARBA" id="ARBA00023268"/>
    </source>
</evidence>
<evidence type="ECO:0000256" key="1">
    <source>
        <dbReference type="ARBA" id="ARBA00022645"/>
    </source>
</evidence>
<evidence type="ECO:0000256" key="7">
    <source>
        <dbReference type="ARBA" id="ARBA00034000"/>
    </source>
</evidence>
<evidence type="ECO:0000313" key="12">
    <source>
        <dbReference type="Proteomes" id="UP001500851"/>
    </source>
</evidence>
<dbReference type="PANTHER" id="PTHR32282">
    <property type="entry name" value="BINDING PROTEIN TRANSPEPTIDASE, PUTATIVE-RELATED"/>
    <property type="match status" value="1"/>
</dbReference>
<sequence length="879" mass="93319">MHSTGVRTTKPRSLGGVLASLLGAIAMSVVAGVLLTAAITPVVALTGAGATSAIKIFENLPDHLNPGELAQPSTLYAKKGGKTVQLATFYDQDRRTVPWDAISQYVKDAVVAEEDPRFYSHGGVDIISTGRAILQNLTNKNISGASTVTMQYVRNVLIQESQAIVDEKKRKAAYNDAMKQTTDRKLKEMKLAISIEKKYSKDEILLGYLNIALFGRQVYGIESAAQYFYGKSAKDVTLAEAASLVAIVNNPSQLQLDLPENVARNTERRNKILGSMLRHGKITQAQYDEAKATPVTPKIKPRRPGCSVAEGNYGLGHFCDYVQRYIRTDASFGATAEERMFKFRRGGYQIMTTIDLDMQAAGLRAMHDTVPQRIDGIDAGGASSSVQVDTGKVLAMVQSRPFSDDGDFLKKNPNYTSINWNTDFEYGGSGGFQVGSTFKPITLTQWLKSGNSVRDLVNVNGRTVQQQSFRASCMTDGVYSYGPWTFSNDNLGIRGTQSVRTTIANSINGGVVSMAQKLDLCEIFQTAKDLGIHRASDLPKSEEDPTKPFVPTLTGDFRDLSMVPSNTFAGVDEIAPITMASAYAAFAGGGKVCTPVPIESITGPDGKPVEFTRSKCSSAISPEVAAGVAYTLQYTVTNGLASHAASSTGVPHLAKTGTTDDVVDNWTVGASTKVATATWVGNVGPTCVDPRDAKTCERVSTRFFGNLMYADQTIWPALMNEADRKYGGDAFPEPSESALRVTTQQVPDVTGKSVEQATSALTAAGFTVVDGGTTDSAVAKGMVAKTDPAAGSAVQAGSTISLLRSSGNLAKVPDGLTGRTGADAQSALAGAGFTKVVLQCDTGSGKPDPGKDIVKSVSPGSGKEAKQSSQITLTLSCGR</sequence>
<dbReference type="PANTHER" id="PTHR32282:SF33">
    <property type="entry name" value="PEPTIDOGLYCAN GLYCOSYLTRANSFERASE"/>
    <property type="match status" value="1"/>
</dbReference>
<dbReference type="Pfam" id="PF00905">
    <property type="entry name" value="Transpeptidase"/>
    <property type="match status" value="1"/>
</dbReference>
<evidence type="ECO:0000256" key="2">
    <source>
        <dbReference type="ARBA" id="ARBA00022670"/>
    </source>
</evidence>
<evidence type="ECO:0000256" key="3">
    <source>
        <dbReference type="ARBA" id="ARBA00022676"/>
    </source>
</evidence>
<feature type="region of interest" description="Disordered" evidence="9">
    <location>
        <begin position="843"/>
        <end position="879"/>
    </location>
</feature>
<protein>
    <submittedName>
        <fullName evidence="11">Transglycosylase domain-containing protein</fullName>
    </submittedName>
</protein>
<dbReference type="EMBL" id="BAAAOB010000001">
    <property type="protein sequence ID" value="GAA1789250.1"/>
    <property type="molecule type" value="Genomic_DNA"/>
</dbReference>
<dbReference type="InterPro" id="IPR001460">
    <property type="entry name" value="PCN-bd_Tpept"/>
</dbReference>
<comment type="catalytic activity">
    <reaction evidence="7">
        <text>Preferential cleavage: (Ac)2-L-Lys-D-Ala-|-D-Ala. Also transpeptidation of peptidyl-alanyl moieties that are N-acyl substituents of D-alanine.</text>
        <dbReference type="EC" id="3.4.16.4"/>
    </reaction>
</comment>
<dbReference type="Proteomes" id="UP001500851">
    <property type="component" value="Unassembled WGS sequence"/>
</dbReference>
<dbReference type="InterPro" id="IPR023346">
    <property type="entry name" value="Lysozyme-like_dom_sf"/>
</dbReference>
<evidence type="ECO:0000256" key="9">
    <source>
        <dbReference type="SAM" id="MobiDB-lite"/>
    </source>
</evidence>
<reference evidence="11 12" key="1">
    <citation type="journal article" date="2019" name="Int. J. Syst. Evol. Microbiol.">
        <title>The Global Catalogue of Microorganisms (GCM) 10K type strain sequencing project: providing services to taxonomists for standard genome sequencing and annotation.</title>
        <authorList>
            <consortium name="The Broad Institute Genomics Platform"/>
            <consortium name="The Broad Institute Genome Sequencing Center for Infectious Disease"/>
            <person name="Wu L."/>
            <person name="Ma J."/>
        </authorList>
    </citation>
    <scope>NUCLEOTIDE SEQUENCE [LARGE SCALE GENOMIC DNA]</scope>
    <source>
        <strain evidence="11 12">JCM 14736</strain>
    </source>
</reference>
<dbReference type="InterPro" id="IPR036950">
    <property type="entry name" value="PBP_transglycosylase"/>
</dbReference>
<keyword evidence="2" id="KW-0645">Protease</keyword>
<evidence type="ECO:0000313" key="11">
    <source>
        <dbReference type="EMBL" id="GAA1789250.1"/>
    </source>
</evidence>
<dbReference type="Pfam" id="PF03793">
    <property type="entry name" value="PASTA"/>
    <property type="match status" value="2"/>
</dbReference>
<dbReference type="InterPro" id="IPR005543">
    <property type="entry name" value="PASTA_dom"/>
</dbReference>
<comment type="catalytic activity">
    <reaction evidence="8">
        <text>[GlcNAc-(1-&gt;4)-Mur2Ac(oyl-L-Ala-gamma-D-Glu-L-Lys-D-Ala-D-Ala)](n)-di-trans,octa-cis-undecaprenyl diphosphate + beta-D-GlcNAc-(1-&gt;4)-Mur2Ac(oyl-L-Ala-gamma-D-Glu-L-Lys-D-Ala-D-Ala)-di-trans,octa-cis-undecaprenyl diphosphate = [GlcNAc-(1-&gt;4)-Mur2Ac(oyl-L-Ala-gamma-D-Glu-L-Lys-D-Ala-D-Ala)](n+1)-di-trans,octa-cis-undecaprenyl diphosphate + di-trans,octa-cis-undecaprenyl diphosphate + H(+)</text>
        <dbReference type="Rhea" id="RHEA:23708"/>
        <dbReference type="Rhea" id="RHEA-COMP:9602"/>
        <dbReference type="Rhea" id="RHEA-COMP:9603"/>
        <dbReference type="ChEBI" id="CHEBI:15378"/>
        <dbReference type="ChEBI" id="CHEBI:58405"/>
        <dbReference type="ChEBI" id="CHEBI:60033"/>
        <dbReference type="ChEBI" id="CHEBI:78435"/>
        <dbReference type="EC" id="2.4.99.28"/>
    </reaction>
</comment>
<dbReference type="Gene3D" id="1.10.3810.10">
    <property type="entry name" value="Biosynthetic peptidoglycan transglycosylase-like"/>
    <property type="match status" value="1"/>
</dbReference>
<dbReference type="SMART" id="SM00740">
    <property type="entry name" value="PASTA"/>
    <property type="match status" value="2"/>
</dbReference>
<dbReference type="CDD" id="cd06577">
    <property type="entry name" value="PASTA_pknB"/>
    <property type="match status" value="2"/>
</dbReference>
<proteinExistence type="predicted"/>
<dbReference type="Pfam" id="PF00912">
    <property type="entry name" value="Transgly"/>
    <property type="match status" value="1"/>
</dbReference>
<dbReference type="InterPro" id="IPR050396">
    <property type="entry name" value="Glycosyltr_51/Transpeptidase"/>
</dbReference>
<keyword evidence="3" id="KW-0328">Glycosyltransferase</keyword>
<dbReference type="SUPFAM" id="SSF56601">
    <property type="entry name" value="beta-lactamase/transpeptidase-like"/>
    <property type="match status" value="1"/>
</dbReference>
<dbReference type="PROSITE" id="PS51178">
    <property type="entry name" value="PASTA"/>
    <property type="match status" value="1"/>
</dbReference>
<name>A0ABN2LIB3_9MICO</name>
<evidence type="ECO:0000259" key="10">
    <source>
        <dbReference type="PROSITE" id="PS51178"/>
    </source>
</evidence>
<keyword evidence="12" id="KW-1185">Reference proteome</keyword>
<feature type="compositionally biased region" description="Polar residues" evidence="9">
    <location>
        <begin position="867"/>
        <end position="879"/>
    </location>
</feature>
<feature type="domain" description="PASTA" evidence="10">
    <location>
        <begin position="740"/>
        <end position="806"/>
    </location>
</feature>
<keyword evidence="5" id="KW-0378">Hydrolase</keyword>
<evidence type="ECO:0000256" key="5">
    <source>
        <dbReference type="ARBA" id="ARBA00022801"/>
    </source>
</evidence>
<dbReference type="SUPFAM" id="SSF53955">
    <property type="entry name" value="Lysozyme-like"/>
    <property type="match status" value="1"/>
</dbReference>
<accession>A0ABN2LIB3</accession>
<dbReference type="InterPro" id="IPR012338">
    <property type="entry name" value="Beta-lactam/transpept-like"/>
</dbReference>
<dbReference type="Gene3D" id="3.40.710.10">
    <property type="entry name" value="DD-peptidase/beta-lactamase superfamily"/>
    <property type="match status" value="1"/>
</dbReference>
<evidence type="ECO:0000256" key="8">
    <source>
        <dbReference type="ARBA" id="ARBA00049902"/>
    </source>
</evidence>